<proteinExistence type="predicted"/>
<dbReference type="EMBL" id="KI394182">
    <property type="protein sequence ID" value="ERN04652.1"/>
    <property type="molecule type" value="Genomic_DNA"/>
</dbReference>
<reference evidence="2" key="1">
    <citation type="journal article" date="2013" name="Science">
        <title>The Amborella genome and the evolution of flowering plants.</title>
        <authorList>
            <consortium name="Amborella Genome Project"/>
        </authorList>
    </citation>
    <scope>NUCLEOTIDE SEQUENCE [LARGE SCALE GENOMIC DNA]</scope>
</reference>
<dbReference type="AlphaFoldDB" id="W1P454"/>
<protein>
    <submittedName>
        <fullName evidence="1">Uncharacterized protein</fullName>
    </submittedName>
</protein>
<gene>
    <name evidence="1" type="ORF">AMTR_s00076p00074800</name>
</gene>
<evidence type="ECO:0000313" key="2">
    <source>
        <dbReference type="Proteomes" id="UP000017836"/>
    </source>
</evidence>
<accession>W1P454</accession>
<dbReference type="HOGENOM" id="CLU_2691089_0_0_1"/>
<keyword evidence="2" id="KW-1185">Reference proteome</keyword>
<sequence>MGDRGHKRPSAIPIDVMFQAPHLQASTGSTFRGLNRIKMLGGRANVISAILNNARPRALQQLGHILAEVTDVTG</sequence>
<evidence type="ECO:0000313" key="1">
    <source>
        <dbReference type="EMBL" id="ERN04652.1"/>
    </source>
</evidence>
<dbReference type="Gramene" id="ERN04652">
    <property type="protein sequence ID" value="ERN04652"/>
    <property type="gene ID" value="AMTR_s00076p00074800"/>
</dbReference>
<dbReference type="Proteomes" id="UP000017836">
    <property type="component" value="Unassembled WGS sequence"/>
</dbReference>
<name>W1P454_AMBTC</name>
<organism evidence="1 2">
    <name type="scientific">Amborella trichopoda</name>
    <dbReference type="NCBI Taxonomy" id="13333"/>
    <lineage>
        <taxon>Eukaryota</taxon>
        <taxon>Viridiplantae</taxon>
        <taxon>Streptophyta</taxon>
        <taxon>Embryophyta</taxon>
        <taxon>Tracheophyta</taxon>
        <taxon>Spermatophyta</taxon>
        <taxon>Magnoliopsida</taxon>
        <taxon>Amborellales</taxon>
        <taxon>Amborellaceae</taxon>
        <taxon>Amborella</taxon>
    </lineage>
</organism>